<accession>A0ABR1DAM1</accession>
<dbReference type="Proteomes" id="UP001303046">
    <property type="component" value="Unassembled WGS sequence"/>
</dbReference>
<organism evidence="2 3">
    <name type="scientific">Necator americanus</name>
    <name type="common">Human hookworm</name>
    <dbReference type="NCBI Taxonomy" id="51031"/>
    <lineage>
        <taxon>Eukaryota</taxon>
        <taxon>Metazoa</taxon>
        <taxon>Ecdysozoa</taxon>
        <taxon>Nematoda</taxon>
        <taxon>Chromadorea</taxon>
        <taxon>Rhabditida</taxon>
        <taxon>Rhabditina</taxon>
        <taxon>Rhabditomorpha</taxon>
        <taxon>Strongyloidea</taxon>
        <taxon>Ancylostomatidae</taxon>
        <taxon>Bunostominae</taxon>
        <taxon>Necator</taxon>
    </lineage>
</organism>
<gene>
    <name evidence="2" type="primary">Necator_chrIV.g13920</name>
    <name evidence="2" type="ORF">RB195_000628</name>
</gene>
<comment type="caution">
    <text evidence="2">The sequence shown here is derived from an EMBL/GenBank/DDBJ whole genome shotgun (WGS) entry which is preliminary data.</text>
</comment>
<evidence type="ECO:0000313" key="2">
    <source>
        <dbReference type="EMBL" id="KAK6747544.1"/>
    </source>
</evidence>
<evidence type="ECO:0000313" key="3">
    <source>
        <dbReference type="Proteomes" id="UP001303046"/>
    </source>
</evidence>
<reference evidence="2 3" key="1">
    <citation type="submission" date="2023-08" db="EMBL/GenBank/DDBJ databases">
        <title>A Necator americanus chromosomal reference genome.</title>
        <authorList>
            <person name="Ilik V."/>
            <person name="Petrzelkova K.J."/>
            <person name="Pardy F."/>
            <person name="Fuh T."/>
            <person name="Niatou-Singa F.S."/>
            <person name="Gouil Q."/>
            <person name="Baker L."/>
            <person name="Ritchie M.E."/>
            <person name="Jex A.R."/>
            <person name="Gazzola D."/>
            <person name="Li H."/>
            <person name="Toshio Fujiwara R."/>
            <person name="Zhan B."/>
            <person name="Aroian R.V."/>
            <person name="Pafco B."/>
            <person name="Schwarz E.M."/>
        </authorList>
    </citation>
    <scope>NUCLEOTIDE SEQUENCE [LARGE SCALE GENOMIC DNA]</scope>
    <source>
        <strain evidence="2 3">Aroian</strain>
        <tissue evidence="2">Whole animal</tissue>
    </source>
</reference>
<feature type="transmembrane region" description="Helical" evidence="1">
    <location>
        <begin position="54"/>
        <end position="76"/>
    </location>
</feature>
<name>A0ABR1DAM1_NECAM</name>
<protein>
    <submittedName>
        <fullName evidence="2">Uncharacterized protein</fullName>
    </submittedName>
</protein>
<keyword evidence="1" id="KW-1133">Transmembrane helix</keyword>
<keyword evidence="1" id="KW-0812">Transmembrane</keyword>
<proteinExistence type="predicted"/>
<sequence length="142" mass="15281">MADVSSVPEAKSLIVERFFAEKICAEKLSDSCSRRPPSKRVEATRLLEPIECTVVVVVGASGGLALLAATVTLVVAQAAQRSVARLLLPQCAHCSASDYRLRPLNVSLAEALPPSRARCLIHPFFVALSPTHDVYFVSHLCP</sequence>
<evidence type="ECO:0000256" key="1">
    <source>
        <dbReference type="SAM" id="Phobius"/>
    </source>
</evidence>
<dbReference type="EMBL" id="JAVFWL010000004">
    <property type="protein sequence ID" value="KAK6747544.1"/>
    <property type="molecule type" value="Genomic_DNA"/>
</dbReference>
<keyword evidence="3" id="KW-1185">Reference proteome</keyword>
<keyword evidence="1" id="KW-0472">Membrane</keyword>